<dbReference type="InterPro" id="IPR036390">
    <property type="entry name" value="WH_DNA-bd_sf"/>
</dbReference>
<dbReference type="EMBL" id="BJON01000019">
    <property type="protein sequence ID" value="GED71081.1"/>
    <property type="molecule type" value="Genomic_DNA"/>
</dbReference>
<evidence type="ECO:0000256" key="3">
    <source>
        <dbReference type="ARBA" id="ARBA00023125"/>
    </source>
</evidence>
<reference evidence="8" key="1">
    <citation type="submission" date="2015-07" db="EMBL/GenBank/DDBJ databases">
        <title>Genome sequencing project for genomic taxonomy and phylogenomics of Bacillus-like bacteria.</title>
        <authorList>
            <person name="Liu B."/>
            <person name="Wang J."/>
            <person name="Zhu Y."/>
            <person name="Liu G."/>
            <person name="Chen Q."/>
            <person name="Chen Z."/>
            <person name="Lan J."/>
            <person name="Che J."/>
            <person name="Ge C."/>
            <person name="Shi H."/>
            <person name="Pan Z."/>
            <person name="Liu X."/>
        </authorList>
    </citation>
    <scope>NUCLEOTIDE SEQUENCE [LARGE SCALE GENOMIC DNA]</scope>
    <source>
        <strain evidence="8">DSM 9887</strain>
    </source>
</reference>
<dbReference type="Proteomes" id="UP000036834">
    <property type="component" value="Unassembled WGS sequence"/>
</dbReference>
<dbReference type="PANTHER" id="PTHR30346:SF0">
    <property type="entry name" value="HCA OPERON TRANSCRIPTIONAL ACTIVATOR HCAR"/>
    <property type="match status" value="1"/>
</dbReference>
<dbReference type="GO" id="GO:0003700">
    <property type="term" value="F:DNA-binding transcription factor activity"/>
    <property type="evidence" value="ECO:0007669"/>
    <property type="project" value="InterPro"/>
</dbReference>
<dbReference type="InterPro" id="IPR005119">
    <property type="entry name" value="LysR_subst-bd"/>
</dbReference>
<keyword evidence="2" id="KW-0805">Transcription regulation</keyword>
<sequence length="289" mass="30764">MTLFQMEVLVAVSDSGSFTRAGEKIGLSQSGVSHTIHALEKELGISLFTRSRSGVKLTAAGVQVDASARIILEQTAAIKRIAAQAAGIHQATIRIGSFPSITKSFLPALLKSIHKLYPQMETRLFEGSYQEIKQWLQTGVVDVGFHPWPEAGLEVTLLISDNLHAVLPAHHPLATKSLVTLEQLADEPFIMPMAGCDRLVGSAFQKNGLEPQTAFEVADNATILAMVEAGVGVTVIPALTLPASLPKVAVVELSPTVTRHIGLAVPSLAKASPAVLAFMREAERIAPTL</sequence>
<keyword evidence="3" id="KW-0238">DNA-binding</keyword>
<dbReference type="Pfam" id="PF00126">
    <property type="entry name" value="HTH_1"/>
    <property type="match status" value="1"/>
</dbReference>
<dbReference type="EMBL" id="LGIQ01000005">
    <property type="protein sequence ID" value="KNB73849.1"/>
    <property type="molecule type" value="Genomic_DNA"/>
</dbReference>
<dbReference type="InterPro" id="IPR000847">
    <property type="entry name" value="LysR_HTH_N"/>
</dbReference>
<dbReference type="RefSeq" id="WP_049737859.1">
    <property type="nucleotide sequence ID" value="NZ_BJON01000019.1"/>
</dbReference>
<dbReference type="Pfam" id="PF03466">
    <property type="entry name" value="LysR_substrate"/>
    <property type="match status" value="1"/>
</dbReference>
<dbReference type="GO" id="GO:0003677">
    <property type="term" value="F:DNA binding"/>
    <property type="evidence" value="ECO:0007669"/>
    <property type="project" value="UniProtKB-KW"/>
</dbReference>
<evidence type="ECO:0000256" key="2">
    <source>
        <dbReference type="ARBA" id="ARBA00023015"/>
    </source>
</evidence>
<evidence type="ECO:0000313" key="7">
    <source>
        <dbReference type="EMBL" id="KNB73849.1"/>
    </source>
</evidence>
<comment type="caution">
    <text evidence="7">The sequence shown here is derived from an EMBL/GenBank/DDBJ whole genome shotgun (WGS) entry which is preliminary data.</text>
</comment>
<accession>A0A0K9YYU0</accession>
<dbReference type="OrthoDB" id="63123at2"/>
<evidence type="ECO:0000259" key="5">
    <source>
        <dbReference type="PROSITE" id="PS50931"/>
    </source>
</evidence>
<evidence type="ECO:0000256" key="4">
    <source>
        <dbReference type="ARBA" id="ARBA00023163"/>
    </source>
</evidence>
<dbReference type="PATRIC" id="fig|54915.3.peg.7027"/>
<feature type="domain" description="HTH lysR-type" evidence="5">
    <location>
        <begin position="1"/>
        <end position="58"/>
    </location>
</feature>
<gene>
    <name evidence="7" type="ORF">ADS79_07935</name>
    <name evidence="6" type="ORF">BRE01_47830</name>
</gene>
<dbReference type="SUPFAM" id="SSF53850">
    <property type="entry name" value="Periplasmic binding protein-like II"/>
    <property type="match status" value="1"/>
</dbReference>
<keyword evidence="4" id="KW-0804">Transcription</keyword>
<reference evidence="6 9" key="3">
    <citation type="submission" date="2019-06" db="EMBL/GenBank/DDBJ databases">
        <title>Whole genome shotgun sequence of Brevibacillus reuszeri NBRC 15719.</title>
        <authorList>
            <person name="Hosoyama A."/>
            <person name="Uohara A."/>
            <person name="Ohji S."/>
            <person name="Ichikawa N."/>
        </authorList>
    </citation>
    <scope>NUCLEOTIDE SEQUENCE [LARGE SCALE GENOMIC DNA]</scope>
    <source>
        <strain evidence="6 9">NBRC 15719</strain>
    </source>
</reference>
<dbReference type="PANTHER" id="PTHR30346">
    <property type="entry name" value="TRANSCRIPTIONAL DUAL REGULATOR HCAR-RELATED"/>
    <property type="match status" value="1"/>
</dbReference>
<dbReference type="STRING" id="54915.ADS79_07935"/>
<evidence type="ECO:0000313" key="9">
    <source>
        <dbReference type="Proteomes" id="UP000319578"/>
    </source>
</evidence>
<keyword evidence="9" id="KW-1185">Reference proteome</keyword>
<dbReference type="InterPro" id="IPR036388">
    <property type="entry name" value="WH-like_DNA-bd_sf"/>
</dbReference>
<dbReference type="PROSITE" id="PS50931">
    <property type="entry name" value="HTH_LYSR"/>
    <property type="match status" value="1"/>
</dbReference>
<dbReference type="CDD" id="cd05466">
    <property type="entry name" value="PBP2_LTTR_substrate"/>
    <property type="match status" value="1"/>
</dbReference>
<evidence type="ECO:0000313" key="6">
    <source>
        <dbReference type="EMBL" id="GED71081.1"/>
    </source>
</evidence>
<reference evidence="7" key="2">
    <citation type="submission" date="2015-07" db="EMBL/GenBank/DDBJ databases">
        <title>MeaNS - Measles Nucleotide Surveillance Program.</title>
        <authorList>
            <person name="Tran T."/>
            <person name="Druce J."/>
        </authorList>
    </citation>
    <scope>NUCLEOTIDE SEQUENCE</scope>
    <source>
        <strain evidence="7">DSM 9887</strain>
    </source>
</reference>
<organism evidence="7 8">
    <name type="scientific">Brevibacillus reuszeri</name>
    <dbReference type="NCBI Taxonomy" id="54915"/>
    <lineage>
        <taxon>Bacteria</taxon>
        <taxon>Bacillati</taxon>
        <taxon>Bacillota</taxon>
        <taxon>Bacilli</taxon>
        <taxon>Bacillales</taxon>
        <taxon>Paenibacillaceae</taxon>
        <taxon>Brevibacillus</taxon>
    </lineage>
</organism>
<comment type="similarity">
    <text evidence="1">Belongs to the LysR transcriptional regulatory family.</text>
</comment>
<dbReference type="PRINTS" id="PR00039">
    <property type="entry name" value="HTHLYSR"/>
</dbReference>
<proteinExistence type="inferred from homology"/>
<dbReference type="Proteomes" id="UP000319578">
    <property type="component" value="Unassembled WGS sequence"/>
</dbReference>
<evidence type="ECO:0000256" key="1">
    <source>
        <dbReference type="ARBA" id="ARBA00009437"/>
    </source>
</evidence>
<dbReference type="SUPFAM" id="SSF46785">
    <property type="entry name" value="Winged helix' DNA-binding domain"/>
    <property type="match status" value="1"/>
</dbReference>
<dbReference type="Gene3D" id="1.10.10.10">
    <property type="entry name" value="Winged helix-like DNA-binding domain superfamily/Winged helix DNA-binding domain"/>
    <property type="match status" value="1"/>
</dbReference>
<evidence type="ECO:0000313" key="8">
    <source>
        <dbReference type="Proteomes" id="UP000036834"/>
    </source>
</evidence>
<dbReference type="Gene3D" id="3.40.190.290">
    <property type="match status" value="1"/>
</dbReference>
<protein>
    <submittedName>
        <fullName evidence="6 7">Transcriptional regulator</fullName>
    </submittedName>
</protein>
<name>A0A0K9YYU0_9BACL</name>
<dbReference type="GO" id="GO:0032993">
    <property type="term" value="C:protein-DNA complex"/>
    <property type="evidence" value="ECO:0007669"/>
    <property type="project" value="TreeGrafter"/>
</dbReference>
<dbReference type="FunFam" id="1.10.10.10:FF:000001">
    <property type="entry name" value="LysR family transcriptional regulator"/>
    <property type="match status" value="1"/>
</dbReference>
<dbReference type="AlphaFoldDB" id="A0A0K9YYU0"/>